<dbReference type="Proteomes" id="UP000663873">
    <property type="component" value="Unassembled WGS sequence"/>
</dbReference>
<proteinExistence type="predicted"/>
<gene>
    <name evidence="1" type="ORF">UJA718_LOCUS45133</name>
</gene>
<sequence length="64" mass="7579">MFMFRMFPFKGYAIAYLAVRLNSDPSTVQQQLDKCWLQEDLLVAIERLLACLYENTQQAKKFNQ</sequence>
<comment type="caution">
    <text evidence="1">The sequence shown here is derived from an EMBL/GenBank/DDBJ whole genome shotgun (WGS) entry which is preliminary data.</text>
</comment>
<organism evidence="1 2">
    <name type="scientific">Rotaria socialis</name>
    <dbReference type="NCBI Taxonomy" id="392032"/>
    <lineage>
        <taxon>Eukaryota</taxon>
        <taxon>Metazoa</taxon>
        <taxon>Spiralia</taxon>
        <taxon>Gnathifera</taxon>
        <taxon>Rotifera</taxon>
        <taxon>Eurotatoria</taxon>
        <taxon>Bdelloidea</taxon>
        <taxon>Philodinida</taxon>
        <taxon>Philodinidae</taxon>
        <taxon>Rotaria</taxon>
    </lineage>
</organism>
<accession>A0A821UKW0</accession>
<evidence type="ECO:0000313" key="1">
    <source>
        <dbReference type="EMBL" id="CAF4892032.1"/>
    </source>
</evidence>
<keyword evidence="2" id="KW-1185">Reference proteome</keyword>
<protein>
    <submittedName>
        <fullName evidence="1">Uncharacterized protein</fullName>
    </submittedName>
</protein>
<reference evidence="1" key="1">
    <citation type="submission" date="2021-02" db="EMBL/GenBank/DDBJ databases">
        <authorList>
            <person name="Nowell W R."/>
        </authorList>
    </citation>
    <scope>NUCLEOTIDE SEQUENCE</scope>
</reference>
<dbReference type="EMBL" id="CAJOBP010073752">
    <property type="protein sequence ID" value="CAF4892032.1"/>
    <property type="molecule type" value="Genomic_DNA"/>
</dbReference>
<name>A0A821UKW0_9BILA</name>
<feature type="non-terminal residue" evidence="1">
    <location>
        <position position="64"/>
    </location>
</feature>
<dbReference type="AlphaFoldDB" id="A0A821UKW0"/>
<evidence type="ECO:0000313" key="2">
    <source>
        <dbReference type="Proteomes" id="UP000663873"/>
    </source>
</evidence>